<name>K1PEW2_MAGGI</name>
<sequence>MATRESFNKLRKDSIKRLVEELGVDFHKKTKEEIVNFIFNLNVPLYLEGSPLDIPHFNQVQYTPLDSTLLPDLPFSAIVRFMVDRKINGRPVENFRGLDRASKHFEAGDVKDIQMAKVKSS</sequence>
<dbReference type="HOGENOM" id="CLU_148902_0_0_1"/>
<gene>
    <name evidence="1" type="ORF">CGI_10002300</name>
</gene>
<organism evidence="1">
    <name type="scientific">Magallana gigas</name>
    <name type="common">Pacific oyster</name>
    <name type="synonym">Crassostrea gigas</name>
    <dbReference type="NCBI Taxonomy" id="29159"/>
    <lineage>
        <taxon>Eukaryota</taxon>
        <taxon>Metazoa</taxon>
        <taxon>Spiralia</taxon>
        <taxon>Lophotrochozoa</taxon>
        <taxon>Mollusca</taxon>
        <taxon>Bivalvia</taxon>
        <taxon>Autobranchia</taxon>
        <taxon>Pteriomorphia</taxon>
        <taxon>Ostreida</taxon>
        <taxon>Ostreoidea</taxon>
        <taxon>Ostreidae</taxon>
        <taxon>Magallana</taxon>
    </lineage>
</organism>
<protein>
    <submittedName>
        <fullName evidence="1">Uncharacterized protein</fullName>
    </submittedName>
</protein>
<accession>K1PEW2</accession>
<proteinExistence type="predicted"/>
<reference evidence="1" key="1">
    <citation type="journal article" date="2012" name="Nature">
        <title>The oyster genome reveals stress adaptation and complexity of shell formation.</title>
        <authorList>
            <person name="Zhang G."/>
            <person name="Fang X."/>
            <person name="Guo X."/>
            <person name="Li L."/>
            <person name="Luo R."/>
            <person name="Xu F."/>
            <person name="Yang P."/>
            <person name="Zhang L."/>
            <person name="Wang X."/>
            <person name="Qi H."/>
            <person name="Xiong Z."/>
            <person name="Que H."/>
            <person name="Xie Y."/>
            <person name="Holland P.W."/>
            <person name="Paps J."/>
            <person name="Zhu Y."/>
            <person name="Wu F."/>
            <person name="Chen Y."/>
            <person name="Wang J."/>
            <person name="Peng C."/>
            <person name="Meng J."/>
            <person name="Yang L."/>
            <person name="Liu J."/>
            <person name="Wen B."/>
            <person name="Zhang N."/>
            <person name="Huang Z."/>
            <person name="Zhu Q."/>
            <person name="Feng Y."/>
            <person name="Mount A."/>
            <person name="Hedgecock D."/>
            <person name="Xu Z."/>
            <person name="Liu Y."/>
            <person name="Domazet-Loso T."/>
            <person name="Du Y."/>
            <person name="Sun X."/>
            <person name="Zhang S."/>
            <person name="Liu B."/>
            <person name="Cheng P."/>
            <person name="Jiang X."/>
            <person name="Li J."/>
            <person name="Fan D."/>
            <person name="Wang W."/>
            <person name="Fu W."/>
            <person name="Wang T."/>
            <person name="Wang B."/>
            <person name="Zhang J."/>
            <person name="Peng Z."/>
            <person name="Li Y."/>
            <person name="Li N."/>
            <person name="Wang J."/>
            <person name="Chen M."/>
            <person name="He Y."/>
            <person name="Tan F."/>
            <person name="Song X."/>
            <person name="Zheng Q."/>
            <person name="Huang R."/>
            <person name="Yang H."/>
            <person name="Du X."/>
            <person name="Chen L."/>
            <person name="Yang M."/>
            <person name="Gaffney P.M."/>
            <person name="Wang S."/>
            <person name="Luo L."/>
            <person name="She Z."/>
            <person name="Ming Y."/>
            <person name="Huang W."/>
            <person name="Zhang S."/>
            <person name="Huang B."/>
            <person name="Zhang Y."/>
            <person name="Qu T."/>
            <person name="Ni P."/>
            <person name="Miao G."/>
            <person name="Wang J."/>
            <person name="Wang Q."/>
            <person name="Steinberg C.E."/>
            <person name="Wang H."/>
            <person name="Li N."/>
            <person name="Qian L."/>
            <person name="Zhang G."/>
            <person name="Li Y."/>
            <person name="Yang H."/>
            <person name="Liu X."/>
            <person name="Wang J."/>
            <person name="Yin Y."/>
            <person name="Wang J."/>
        </authorList>
    </citation>
    <scope>NUCLEOTIDE SEQUENCE [LARGE SCALE GENOMIC DNA]</scope>
    <source>
        <strain evidence="1">05x7-T-G4-1.051#20</strain>
    </source>
</reference>
<dbReference type="EMBL" id="JH819061">
    <property type="protein sequence ID" value="EKC22432.1"/>
    <property type="molecule type" value="Genomic_DNA"/>
</dbReference>
<evidence type="ECO:0000313" key="1">
    <source>
        <dbReference type="EMBL" id="EKC22432.1"/>
    </source>
</evidence>
<dbReference type="InParanoid" id="K1PEW2"/>
<dbReference type="AlphaFoldDB" id="K1PEW2"/>